<protein>
    <recommendedName>
        <fullName evidence="1">Serine aminopeptidase S33 domain-containing protein</fullName>
    </recommendedName>
</protein>
<dbReference type="Gene3D" id="3.40.50.1820">
    <property type="entry name" value="alpha/beta hydrolase"/>
    <property type="match status" value="1"/>
</dbReference>
<evidence type="ECO:0000259" key="1">
    <source>
        <dbReference type="Pfam" id="PF12146"/>
    </source>
</evidence>
<dbReference type="SUPFAM" id="SSF53474">
    <property type="entry name" value="alpha/beta-Hydrolases"/>
    <property type="match status" value="1"/>
</dbReference>
<evidence type="ECO:0000313" key="2">
    <source>
        <dbReference type="EMBL" id="KKO01683.1"/>
    </source>
</evidence>
<sequence>MNSASKAGNPAMTDLVHAPQWHPQGSVRANIIICHGMAEHGARYARLASNLTREGIAVYAPNLRGHGPQAEAKPGQLPGGWLTLESDLLHWVNEVRALYPDAPLMLLGHSMGSYLVQGFLLKHSALIDAVILSGSNAHPPALSWFGRIAAQIEGRLRAPDAPAQTLGKLSFGQFNKAFAPNRTEFDWLSRDTAEVDAYINDPLCGFTLTATYWRGLFSTLLRIADKQQLANIKAGLPILIIGGENDPVSAGDGLRKLQQRLQQAQLQRVELVLYPQARHEIFNEINKDQVTSDTLNWIMTTLSLNTIENPADENA</sequence>
<dbReference type="InterPro" id="IPR029058">
    <property type="entry name" value="AB_hydrolase_fold"/>
</dbReference>
<comment type="caution">
    <text evidence="2">The sequence shown here is derived from an EMBL/GenBank/DDBJ whole genome shotgun (WGS) entry which is preliminary data.</text>
</comment>
<dbReference type="AlphaFoldDB" id="A0A0F9VP30"/>
<dbReference type="InterPro" id="IPR051044">
    <property type="entry name" value="MAG_DAG_Lipase"/>
</dbReference>
<organism evidence="2">
    <name type="scientific">marine sediment metagenome</name>
    <dbReference type="NCBI Taxonomy" id="412755"/>
    <lineage>
        <taxon>unclassified sequences</taxon>
        <taxon>metagenomes</taxon>
        <taxon>ecological metagenomes</taxon>
    </lineage>
</organism>
<dbReference type="InterPro" id="IPR022742">
    <property type="entry name" value="Hydrolase_4"/>
</dbReference>
<dbReference type="EMBL" id="LAZR01000034">
    <property type="protein sequence ID" value="KKO01683.1"/>
    <property type="molecule type" value="Genomic_DNA"/>
</dbReference>
<gene>
    <name evidence="2" type="ORF">LCGC14_0114920</name>
</gene>
<feature type="domain" description="Serine aminopeptidase S33" evidence="1">
    <location>
        <begin position="26"/>
        <end position="285"/>
    </location>
</feature>
<proteinExistence type="predicted"/>
<dbReference type="Pfam" id="PF12146">
    <property type="entry name" value="Hydrolase_4"/>
    <property type="match status" value="1"/>
</dbReference>
<accession>A0A0F9VP30</accession>
<reference evidence="2" key="1">
    <citation type="journal article" date="2015" name="Nature">
        <title>Complex archaea that bridge the gap between prokaryotes and eukaryotes.</title>
        <authorList>
            <person name="Spang A."/>
            <person name="Saw J.H."/>
            <person name="Jorgensen S.L."/>
            <person name="Zaremba-Niedzwiedzka K."/>
            <person name="Martijn J."/>
            <person name="Lind A.E."/>
            <person name="van Eijk R."/>
            <person name="Schleper C."/>
            <person name="Guy L."/>
            <person name="Ettema T.J."/>
        </authorList>
    </citation>
    <scope>NUCLEOTIDE SEQUENCE</scope>
</reference>
<dbReference type="PANTHER" id="PTHR11614">
    <property type="entry name" value="PHOSPHOLIPASE-RELATED"/>
    <property type="match status" value="1"/>
</dbReference>
<name>A0A0F9VP30_9ZZZZ</name>